<name>A0A8M8V3C1_SESIN</name>
<sequence length="301" mass="34078">MGEARFFLGLEICRSKDGIVLSQTKYTNDIISDVEMTQAKATSTPLPAGIKLSNSEEEQMQNLEAYRRLLGRLLYLGFTRPDICHGTQQLSQYMQHPNKSHWDAALYLVRYLKGTANRGLLFNADDDYELQAFCDADWASCQDTRRSLTGYCIFIGKALISWKTKKQATVSRSSAEAEYRSMANTTCELTWIFNLLRNLQIHPPTPVPLHCDNQAALYITANPVFHERTKHIEIDCHLIRDKYKEGFISPVHIASKLQPADLFTKALPGPRFSYIVSKLPGPRFSYIVSKLGLVNILPSPT</sequence>
<evidence type="ECO:0000313" key="1">
    <source>
        <dbReference type="Proteomes" id="UP000504604"/>
    </source>
</evidence>
<gene>
    <name evidence="2" type="primary">LOC110012290</name>
</gene>
<reference evidence="2" key="1">
    <citation type="submission" date="2025-08" db="UniProtKB">
        <authorList>
            <consortium name="RefSeq"/>
        </authorList>
    </citation>
    <scope>IDENTIFICATION</scope>
</reference>
<accession>A0A8M8V3C1</accession>
<dbReference type="OrthoDB" id="1301312at2759"/>
<evidence type="ECO:0000313" key="2">
    <source>
        <dbReference type="RefSeq" id="XP_020550910.1"/>
    </source>
</evidence>
<dbReference type="KEGG" id="sind:110012290"/>
<proteinExistence type="predicted"/>
<dbReference type="CDD" id="cd09272">
    <property type="entry name" value="RNase_HI_RT_Ty1"/>
    <property type="match status" value="1"/>
</dbReference>
<dbReference type="InterPro" id="IPR043502">
    <property type="entry name" value="DNA/RNA_pol_sf"/>
</dbReference>
<protein>
    <submittedName>
        <fullName evidence="2">Uncharacterized protein LOC110012290</fullName>
    </submittedName>
</protein>
<dbReference type="AlphaFoldDB" id="A0A8M8V3C1"/>
<dbReference type="GeneID" id="110012290"/>
<dbReference type="RefSeq" id="XP_020550910.1">
    <property type="nucleotide sequence ID" value="XM_020695251.1"/>
</dbReference>
<dbReference type="PANTHER" id="PTHR11439:SF465">
    <property type="entry name" value="REVERSE TRANSCRIPTASE TY1_COPIA-TYPE DOMAIN-CONTAINING PROTEIN"/>
    <property type="match status" value="1"/>
</dbReference>
<dbReference type="SUPFAM" id="SSF56672">
    <property type="entry name" value="DNA/RNA polymerases"/>
    <property type="match status" value="1"/>
</dbReference>
<organism evidence="1 2">
    <name type="scientific">Sesamum indicum</name>
    <name type="common">Oriental sesame</name>
    <name type="synonym">Sesamum orientale</name>
    <dbReference type="NCBI Taxonomy" id="4182"/>
    <lineage>
        <taxon>Eukaryota</taxon>
        <taxon>Viridiplantae</taxon>
        <taxon>Streptophyta</taxon>
        <taxon>Embryophyta</taxon>
        <taxon>Tracheophyta</taxon>
        <taxon>Spermatophyta</taxon>
        <taxon>Magnoliopsida</taxon>
        <taxon>eudicotyledons</taxon>
        <taxon>Gunneridae</taxon>
        <taxon>Pentapetalae</taxon>
        <taxon>asterids</taxon>
        <taxon>lamiids</taxon>
        <taxon>Lamiales</taxon>
        <taxon>Pedaliaceae</taxon>
        <taxon>Sesamum</taxon>
    </lineage>
</organism>
<dbReference type="PANTHER" id="PTHR11439">
    <property type="entry name" value="GAG-POL-RELATED RETROTRANSPOSON"/>
    <property type="match status" value="1"/>
</dbReference>
<dbReference type="Proteomes" id="UP000504604">
    <property type="component" value="Linkage group LG7"/>
</dbReference>
<keyword evidence="1" id="KW-1185">Reference proteome</keyword>